<feature type="domain" description="Glycosyl hydrolase family 31 C-terminal" evidence="10">
    <location>
        <begin position="1061"/>
        <end position="1153"/>
    </location>
</feature>
<dbReference type="Gene3D" id="3.40.50.300">
    <property type="entry name" value="P-loop containing nucleotide triphosphate hydrolases"/>
    <property type="match status" value="1"/>
</dbReference>
<dbReference type="InterPro" id="IPR017853">
    <property type="entry name" value="GH"/>
</dbReference>
<dbReference type="InterPro" id="IPR000322">
    <property type="entry name" value="Glyco_hydro_31_TIM"/>
</dbReference>
<dbReference type="PROSITE" id="PS00129">
    <property type="entry name" value="GLYCOSYL_HYDROL_F31_1"/>
    <property type="match status" value="1"/>
</dbReference>
<dbReference type="Gene3D" id="2.60.40.1760">
    <property type="entry name" value="glycosyl hydrolase (family 31)"/>
    <property type="match status" value="1"/>
</dbReference>
<keyword evidence="12" id="KW-1185">Reference proteome</keyword>
<dbReference type="SMART" id="SM00173">
    <property type="entry name" value="RAS"/>
    <property type="match status" value="1"/>
</dbReference>
<sequence length="1296" mass="140190">MARKRRSSTASSQTTTSDHDPGQEMGSMYDYLAKIILLGPSGTGKSCLLHRFVKDQWRTLSSQTIGVEFASKIVKVGTPGRRKRVKLQLWDTAGTERFRSVSRSYYRGAAGAVLVYDVSSIDTFRDLGTFLGDARALASPRLTVLLVGNKVDVEDSQWQPDLLDDDPVGSMHSTRSTSTLGPGLGAQQRATRSQVGRAVPTATAAQWASQHDIPAAVEVSALTGDGVEEIFNKLARTILTKIELGEIDPDDPTSGIQYGDADYHRYNDDGSSIRSGLTADGYGSTRRGGRGNTGTGGWNDADGLVSSQSSTNTGGTATATISGSQTTYSVAFTVPASADNGANLLPNIKNTTAVQAQDVCPGYKASDVQRTAYGFSASLTLAGSPCNVYGTDIEELTLTVDVQTAHRLNVNIKPAHLDSSNITQYVLSEDLIPFPAQGFADPTTQNIDLQFSWSNDPSFSFTVVRKSTGDVLFDTRGSVLVYENQFIEFVTQLPENYNLYGMGERIHDLRLGNNFTATFYAADAGDPIDGNIYGSHPFYLDTRYYEVDAETGAHTLVTAQNTSVSNQYVGMSHGVFQRSAHGMEALLLPTNLTWRALGGSIDLYFFDGPTQDAVTKQYQIGAIGLPAQQQYWTLGFHQCRWGYKNFSQTEAVVEAYRAANIPLECIWNDIDYMFQYRDFTQDPNTFSPAAGASFFERLAANNQHYVPIVDSAIYIPNPNNASDNYSVYTDGNDRGVFLTNPDGSQYIGSVWPGYTVFPDWHAEQSVPWWTDAMVAHYKEIPWSGIWIDMSEVSSFCVGSCGTGNLSLNPVHPPFSLPGEPGNLVLSYPEGFNLTNATEAAATSSLSASLASAAAAATPPSTATVPYFSPVITPGVRNVNQPPYVINNIQGDLAVHAVSPNATHHDGTEEYDVHNLFGHQILNATYQALLEVFPGKRPFIIGRSTFAGTGKWAGHWGGDNASLFAYMYFSISQALNFALFGIPMFGVDTCGFNGNSDEELCNRWMQLSAFFPFYRNHNVLSSISQEAYVWASVAEASRTAMAIRYSLLPYMYTLFYLSHTTGSTVLRALAWEFPNDPSLANNDNQFLLGPNLMITPILGQGLTSRGGVFPGVGEGEIWYDWYTQAAFDAQPGVNHTIDAPLGHIPVYIRGGAVLPQQEPLMTTAECRNSSWSLIAALDANGAATGQLYIDDGESISPPSSLLVDFTVSNSSLYASSRGLYSDTNKLANVTILGVQSQPSSVTLNGVSVVGQGGGGGYGTQSNATIAYDGTNKVVSIKGLESYTGDGAWAQDWVLSWS</sequence>
<dbReference type="PROSITE" id="PS51419">
    <property type="entry name" value="RAB"/>
    <property type="match status" value="1"/>
</dbReference>
<dbReference type="InterPro" id="IPR048395">
    <property type="entry name" value="Glyco_hydro_31_C"/>
</dbReference>
<dbReference type="OrthoDB" id="5839090at2759"/>
<feature type="region of interest" description="Disordered" evidence="8">
    <location>
        <begin position="1"/>
        <end position="24"/>
    </location>
</feature>
<evidence type="ECO:0000313" key="12">
    <source>
        <dbReference type="Proteomes" id="UP000192596"/>
    </source>
</evidence>
<accession>A0A1V8SSA1</accession>
<dbReference type="InterPro" id="IPR005225">
    <property type="entry name" value="Small_GTP-bd"/>
</dbReference>
<keyword evidence="5" id="KW-0378">Hydrolase</keyword>
<dbReference type="STRING" id="1507870.A0A1V8SSA1"/>
<comment type="similarity">
    <text evidence="2">Belongs to the glycosyl hydrolase 31 family.</text>
</comment>
<dbReference type="EMBL" id="NAJO01000029">
    <property type="protein sequence ID" value="OQO01898.1"/>
    <property type="molecule type" value="Genomic_DNA"/>
</dbReference>
<keyword evidence="6" id="KW-0325">Glycoprotein</keyword>
<keyword evidence="7" id="KW-0326">Glycosidase</keyword>
<evidence type="ECO:0000313" key="11">
    <source>
        <dbReference type="EMBL" id="OQO01898.1"/>
    </source>
</evidence>
<dbReference type="Gene3D" id="3.20.20.80">
    <property type="entry name" value="Glycosidases"/>
    <property type="match status" value="2"/>
</dbReference>
<evidence type="ECO:0000259" key="9">
    <source>
        <dbReference type="Pfam" id="PF01055"/>
    </source>
</evidence>
<dbReference type="InterPro" id="IPR027417">
    <property type="entry name" value="P-loop_NTPase"/>
</dbReference>
<keyword evidence="4" id="KW-0732">Signal</keyword>
<protein>
    <recommendedName>
        <fullName evidence="3">alpha-glucosidase</fullName>
        <ecNumber evidence="3">3.2.1.20</ecNumber>
    </recommendedName>
</protein>
<comment type="catalytic activity">
    <reaction evidence="1">
        <text>Hydrolysis of terminal, non-reducing (1-&gt;4)-linked alpha-D-glucose residues with release of alpha-D-glucose.</text>
        <dbReference type="EC" id="3.2.1.20"/>
    </reaction>
</comment>
<reference evidence="12" key="1">
    <citation type="submission" date="2017-03" db="EMBL/GenBank/DDBJ databases">
        <title>Genomes of endolithic fungi from Antarctica.</title>
        <authorList>
            <person name="Coleine C."/>
            <person name="Masonjones S."/>
            <person name="Stajich J.E."/>
        </authorList>
    </citation>
    <scope>NUCLEOTIDE SEQUENCE [LARGE SCALE GENOMIC DNA]</scope>
    <source>
        <strain evidence="12">CCFEE 5527</strain>
    </source>
</reference>
<dbReference type="InterPro" id="IPR030458">
    <property type="entry name" value="Glyco_hydro_31_AS"/>
</dbReference>
<dbReference type="CDD" id="cd14752">
    <property type="entry name" value="GH31_N"/>
    <property type="match status" value="1"/>
</dbReference>
<dbReference type="NCBIfam" id="TIGR00231">
    <property type="entry name" value="small_GTP"/>
    <property type="match status" value="1"/>
</dbReference>
<dbReference type="PANTHER" id="PTHR22762:SF133">
    <property type="entry name" value="P-TYPE DOMAIN-CONTAINING PROTEIN"/>
    <property type="match status" value="1"/>
</dbReference>
<dbReference type="GO" id="GO:0005975">
    <property type="term" value="P:carbohydrate metabolic process"/>
    <property type="evidence" value="ECO:0007669"/>
    <property type="project" value="InterPro"/>
</dbReference>
<gene>
    <name evidence="11" type="ORF">B0A48_12371</name>
</gene>
<dbReference type="Pfam" id="PF01055">
    <property type="entry name" value="Glyco_hydro_31_2nd"/>
    <property type="match status" value="1"/>
</dbReference>
<evidence type="ECO:0000256" key="1">
    <source>
        <dbReference type="ARBA" id="ARBA00001657"/>
    </source>
</evidence>
<dbReference type="SUPFAM" id="SSF52540">
    <property type="entry name" value="P-loop containing nucleoside triphosphate hydrolases"/>
    <property type="match status" value="1"/>
</dbReference>
<dbReference type="Pfam" id="PF21365">
    <property type="entry name" value="Glyco_hydro_31_3rd"/>
    <property type="match status" value="1"/>
</dbReference>
<dbReference type="SUPFAM" id="SSF51445">
    <property type="entry name" value="(Trans)glycosidases"/>
    <property type="match status" value="1"/>
</dbReference>
<dbReference type="InterPro" id="IPR001806">
    <property type="entry name" value="Small_GTPase"/>
</dbReference>
<evidence type="ECO:0000256" key="6">
    <source>
        <dbReference type="ARBA" id="ARBA00023180"/>
    </source>
</evidence>
<dbReference type="Pfam" id="PF00071">
    <property type="entry name" value="Ras"/>
    <property type="match status" value="1"/>
</dbReference>
<dbReference type="CDD" id="cd00154">
    <property type="entry name" value="Rab"/>
    <property type="match status" value="1"/>
</dbReference>
<organism evidence="11 12">
    <name type="scientific">Cryoendolithus antarcticus</name>
    <dbReference type="NCBI Taxonomy" id="1507870"/>
    <lineage>
        <taxon>Eukaryota</taxon>
        <taxon>Fungi</taxon>
        <taxon>Dikarya</taxon>
        <taxon>Ascomycota</taxon>
        <taxon>Pezizomycotina</taxon>
        <taxon>Dothideomycetes</taxon>
        <taxon>Dothideomycetidae</taxon>
        <taxon>Cladosporiales</taxon>
        <taxon>Cladosporiaceae</taxon>
        <taxon>Cryoendolithus</taxon>
    </lineage>
</organism>
<dbReference type="EC" id="3.2.1.20" evidence="3"/>
<dbReference type="SUPFAM" id="SSF51011">
    <property type="entry name" value="Glycosyl hydrolase domain"/>
    <property type="match status" value="1"/>
</dbReference>
<evidence type="ECO:0000259" key="10">
    <source>
        <dbReference type="Pfam" id="PF21365"/>
    </source>
</evidence>
<dbReference type="SUPFAM" id="SSF74650">
    <property type="entry name" value="Galactose mutarotase-like"/>
    <property type="match status" value="1"/>
</dbReference>
<dbReference type="Gene3D" id="2.60.40.1180">
    <property type="entry name" value="Golgi alpha-mannosidase II"/>
    <property type="match status" value="2"/>
</dbReference>
<dbReference type="SMART" id="SM00174">
    <property type="entry name" value="RHO"/>
    <property type="match status" value="1"/>
</dbReference>
<dbReference type="PRINTS" id="PR00449">
    <property type="entry name" value="RASTRNSFRMNG"/>
</dbReference>
<dbReference type="GO" id="GO:0030246">
    <property type="term" value="F:carbohydrate binding"/>
    <property type="evidence" value="ECO:0007669"/>
    <property type="project" value="InterPro"/>
</dbReference>
<evidence type="ECO:0000256" key="8">
    <source>
        <dbReference type="SAM" id="MobiDB-lite"/>
    </source>
</evidence>
<proteinExistence type="inferred from homology"/>
<evidence type="ECO:0000256" key="4">
    <source>
        <dbReference type="ARBA" id="ARBA00022729"/>
    </source>
</evidence>
<evidence type="ECO:0000256" key="7">
    <source>
        <dbReference type="ARBA" id="ARBA00023295"/>
    </source>
</evidence>
<dbReference type="GO" id="GO:0003924">
    <property type="term" value="F:GTPase activity"/>
    <property type="evidence" value="ECO:0007669"/>
    <property type="project" value="InterPro"/>
</dbReference>
<dbReference type="InterPro" id="IPR013780">
    <property type="entry name" value="Glyco_hydro_b"/>
</dbReference>
<evidence type="ECO:0000256" key="5">
    <source>
        <dbReference type="ARBA" id="ARBA00022801"/>
    </source>
</evidence>
<dbReference type="SMART" id="SM00175">
    <property type="entry name" value="RAB"/>
    <property type="match status" value="1"/>
</dbReference>
<dbReference type="PROSITE" id="PS00707">
    <property type="entry name" value="GLYCOSYL_HYDROL_F31_2"/>
    <property type="match status" value="1"/>
</dbReference>
<dbReference type="FunFam" id="2.60.40.1760:FF:000005">
    <property type="entry name" value="Putative alpha-glucosidase AgdA"/>
    <property type="match status" value="1"/>
</dbReference>
<evidence type="ECO:0000256" key="3">
    <source>
        <dbReference type="ARBA" id="ARBA00012741"/>
    </source>
</evidence>
<feature type="region of interest" description="Disordered" evidence="8">
    <location>
        <begin position="159"/>
        <end position="189"/>
    </location>
</feature>
<feature type="compositionally biased region" description="Polar residues" evidence="8">
    <location>
        <begin position="171"/>
        <end position="180"/>
    </location>
</feature>
<dbReference type="GO" id="GO:0004558">
    <property type="term" value="F:alpha-1,4-glucosidase activity"/>
    <property type="evidence" value="ECO:0007669"/>
    <property type="project" value="UniProtKB-EC"/>
</dbReference>
<evidence type="ECO:0000256" key="2">
    <source>
        <dbReference type="ARBA" id="ARBA00007806"/>
    </source>
</evidence>
<feature type="domain" description="Glycoside hydrolase family 31 TIM barrel" evidence="9">
    <location>
        <begin position="626"/>
        <end position="1053"/>
    </location>
</feature>
<dbReference type="InParanoid" id="A0A1V8SSA1"/>
<dbReference type="GO" id="GO:0005525">
    <property type="term" value="F:GTP binding"/>
    <property type="evidence" value="ECO:0007669"/>
    <property type="project" value="InterPro"/>
</dbReference>
<feature type="region of interest" description="Disordered" evidence="8">
    <location>
        <begin position="277"/>
        <end position="298"/>
    </location>
</feature>
<dbReference type="Proteomes" id="UP000192596">
    <property type="component" value="Unassembled WGS sequence"/>
</dbReference>
<name>A0A1V8SSA1_9PEZI</name>
<dbReference type="InterPro" id="IPR011013">
    <property type="entry name" value="Gal_mutarotase_sf_dom"/>
</dbReference>
<dbReference type="FunFam" id="3.20.20.80:FF:000138">
    <property type="entry name" value="Putative alpha-glucosidase AgdA"/>
    <property type="match status" value="1"/>
</dbReference>
<dbReference type="CDD" id="cd06602">
    <property type="entry name" value="GH31_MGAM_SI_GAA"/>
    <property type="match status" value="1"/>
</dbReference>
<dbReference type="PROSITE" id="PS51421">
    <property type="entry name" value="RAS"/>
    <property type="match status" value="1"/>
</dbReference>
<dbReference type="InterPro" id="IPR030459">
    <property type="entry name" value="Glyco_hydro_31_CS"/>
</dbReference>
<dbReference type="PANTHER" id="PTHR22762">
    <property type="entry name" value="ALPHA-GLUCOSIDASE"/>
    <property type="match status" value="1"/>
</dbReference>
<comment type="caution">
    <text evidence="11">The sequence shown here is derived from an EMBL/GenBank/DDBJ whole genome shotgun (WGS) entry which is preliminary data.</text>
</comment>